<gene>
    <name evidence="3" type="ORF">Pth03_35980</name>
</gene>
<dbReference type="EMBL" id="BOOR01000024">
    <property type="protein sequence ID" value="GII55209.1"/>
    <property type="molecule type" value="Genomic_DNA"/>
</dbReference>
<sequence length="387" mass="40432">MAAAGFLAVACGGTGQSDTAEAAPATSAATPSSSSPPASAPAPTPTPSGSATPSALASTGPGEGSVRVLALNGYAEWGSTDPTVNWVTPFQDATGCKVSLTFYDPRQEAKPGGVSLGTSDVVSATPEIAGRLIDEGKAAPLNTALIKGYGKLSSRLRGLPAITRNDQVYGVPYLWGVNEVLYDTTKVTPANAGAIYRDKGPVLLKDSPMSIADAALALGDEDVKNPFDLTPGQLDAAMKLVGSERPGTRDFWTDPIEVVQALASDSARLAQGTPYHLDVLQRGRKPVEALDRRPLTAWADSWMVSKTAAHPSCAYRWLEWTASAKVQGQASAWTGLAPADPGACTGDARRVCADYHVGTAQAFKNLYFAVRPAAYAQWAQRWTQAVP</sequence>
<feature type="compositionally biased region" description="Low complexity" evidence="2">
    <location>
        <begin position="19"/>
        <end position="37"/>
    </location>
</feature>
<evidence type="ECO:0000256" key="2">
    <source>
        <dbReference type="SAM" id="MobiDB-lite"/>
    </source>
</evidence>
<accession>A0A8J3V015</accession>
<evidence type="ECO:0000313" key="3">
    <source>
        <dbReference type="EMBL" id="GII55209.1"/>
    </source>
</evidence>
<dbReference type="SUPFAM" id="SSF53850">
    <property type="entry name" value="Periplasmic binding protein-like II"/>
    <property type="match status" value="1"/>
</dbReference>
<dbReference type="Proteomes" id="UP000605992">
    <property type="component" value="Unassembled WGS sequence"/>
</dbReference>
<evidence type="ECO:0000256" key="1">
    <source>
        <dbReference type="ARBA" id="ARBA00022729"/>
    </source>
</evidence>
<reference evidence="3" key="1">
    <citation type="submission" date="2021-01" db="EMBL/GenBank/DDBJ databases">
        <title>Whole genome shotgun sequence of Planotetraspora thailandica NBRC 104271.</title>
        <authorList>
            <person name="Komaki H."/>
            <person name="Tamura T."/>
        </authorList>
    </citation>
    <scope>NUCLEOTIDE SEQUENCE</scope>
    <source>
        <strain evidence="3">NBRC 104271</strain>
    </source>
</reference>
<protein>
    <submittedName>
        <fullName evidence="3">Spermidine/putrescine ABC transporter substrate-binding protein</fullName>
    </submittedName>
</protein>
<organism evidence="3 4">
    <name type="scientific">Planotetraspora thailandica</name>
    <dbReference type="NCBI Taxonomy" id="487172"/>
    <lineage>
        <taxon>Bacteria</taxon>
        <taxon>Bacillati</taxon>
        <taxon>Actinomycetota</taxon>
        <taxon>Actinomycetes</taxon>
        <taxon>Streptosporangiales</taxon>
        <taxon>Streptosporangiaceae</taxon>
        <taxon>Planotetraspora</taxon>
    </lineage>
</organism>
<dbReference type="AlphaFoldDB" id="A0A8J3V015"/>
<evidence type="ECO:0000313" key="4">
    <source>
        <dbReference type="Proteomes" id="UP000605992"/>
    </source>
</evidence>
<dbReference type="PANTHER" id="PTHR30222:SF18">
    <property type="entry name" value="BIFUNCTIONAL POLYHYDROXYBUTYRATE SYNTHASE _ ABC TRANSPORTER PERIPLASMIC BINDING PROTEIN-RELATED"/>
    <property type="match status" value="1"/>
</dbReference>
<dbReference type="InterPro" id="IPR006059">
    <property type="entry name" value="SBP"/>
</dbReference>
<dbReference type="PANTHER" id="PTHR30222">
    <property type="entry name" value="SPERMIDINE/PUTRESCINE-BINDING PERIPLASMIC PROTEIN"/>
    <property type="match status" value="1"/>
</dbReference>
<keyword evidence="1" id="KW-0732">Signal</keyword>
<keyword evidence="4" id="KW-1185">Reference proteome</keyword>
<feature type="region of interest" description="Disordered" evidence="2">
    <location>
        <begin position="13"/>
        <end position="62"/>
    </location>
</feature>
<feature type="compositionally biased region" description="Low complexity" evidence="2">
    <location>
        <begin position="47"/>
        <end position="60"/>
    </location>
</feature>
<name>A0A8J3V015_9ACTN</name>
<proteinExistence type="predicted"/>
<dbReference type="Pfam" id="PF13416">
    <property type="entry name" value="SBP_bac_8"/>
    <property type="match status" value="1"/>
</dbReference>
<dbReference type="Gene3D" id="3.40.190.10">
    <property type="entry name" value="Periplasmic binding protein-like II"/>
    <property type="match status" value="2"/>
</dbReference>
<comment type="caution">
    <text evidence="3">The sequence shown here is derived from an EMBL/GenBank/DDBJ whole genome shotgun (WGS) entry which is preliminary data.</text>
</comment>